<keyword evidence="2" id="KW-1185">Reference proteome</keyword>
<proteinExistence type="predicted"/>
<reference evidence="1" key="1">
    <citation type="journal article" date="2020" name="Fungal Divers.">
        <title>Resolving the Mortierellaceae phylogeny through synthesis of multi-gene phylogenetics and phylogenomics.</title>
        <authorList>
            <person name="Vandepol N."/>
            <person name="Liber J."/>
            <person name="Desiro A."/>
            <person name="Na H."/>
            <person name="Kennedy M."/>
            <person name="Barry K."/>
            <person name="Grigoriev I.V."/>
            <person name="Miller A.N."/>
            <person name="O'Donnell K."/>
            <person name="Stajich J.E."/>
            <person name="Bonito G."/>
        </authorList>
    </citation>
    <scope>NUCLEOTIDE SEQUENCE</scope>
    <source>
        <strain evidence="1">NRRL 2591</strain>
    </source>
</reference>
<evidence type="ECO:0000313" key="2">
    <source>
        <dbReference type="Proteomes" id="UP000723463"/>
    </source>
</evidence>
<gene>
    <name evidence="1" type="ORF">EC957_011319</name>
</gene>
<sequence length="392" mass="44526">MHSERCEVWEQDTEGDVDVMREFDEELVYVVGNMAGVQYLKTLLEPVELRDKNGEKSFGLRFPGVTKRAQDGSMAFVRPIKRPKSQAIVDIALDTALKRHSYGGLVCIDDYRPLENGDEMWHMGFAGNGEFLATSLEGLLLQSGDMVLLVDKVEVFGRTPSEDPHRLDVARPIGKRSYIAVNEWHDEAHKVMIGTVKWNALVTLAVILTNGRVIVGPNNKFFRPHLDSRLWIRKDKRTPFFNTMERQVRSKFDVKSTFGDFAAVDPLLNDFRTLPVTLKTLYEFKTDNAWSGLKVGAFVFHQLYNGQHKINKAEVQSCMEEALKQCKDKPCKILDIVGQILNVMAEEEGAPVSKEVNKHLTELAPKLSSEIWTLNKDKVLPAIVKRIDEILR</sequence>
<dbReference type="EMBL" id="JAAAXW010000790">
    <property type="protein sequence ID" value="KAF9536343.1"/>
    <property type="molecule type" value="Genomic_DNA"/>
</dbReference>
<organism evidence="1 2">
    <name type="scientific">Mortierella hygrophila</name>
    <dbReference type="NCBI Taxonomy" id="979708"/>
    <lineage>
        <taxon>Eukaryota</taxon>
        <taxon>Fungi</taxon>
        <taxon>Fungi incertae sedis</taxon>
        <taxon>Mucoromycota</taxon>
        <taxon>Mortierellomycotina</taxon>
        <taxon>Mortierellomycetes</taxon>
        <taxon>Mortierellales</taxon>
        <taxon>Mortierellaceae</taxon>
        <taxon>Mortierella</taxon>
    </lineage>
</organism>
<dbReference type="AlphaFoldDB" id="A0A9P6JX60"/>
<dbReference type="Proteomes" id="UP000723463">
    <property type="component" value="Unassembled WGS sequence"/>
</dbReference>
<accession>A0A9P6JX60</accession>
<protein>
    <submittedName>
        <fullName evidence="1">Uncharacterized protein</fullName>
    </submittedName>
</protein>
<comment type="caution">
    <text evidence="1">The sequence shown here is derived from an EMBL/GenBank/DDBJ whole genome shotgun (WGS) entry which is preliminary data.</text>
</comment>
<evidence type="ECO:0000313" key="1">
    <source>
        <dbReference type="EMBL" id="KAF9536343.1"/>
    </source>
</evidence>
<name>A0A9P6JX60_9FUNG</name>